<dbReference type="Proteomes" id="UP001500839">
    <property type="component" value="Unassembled WGS sequence"/>
</dbReference>
<accession>A0ABP9CUS2</accession>
<reference evidence="8" key="1">
    <citation type="journal article" date="2019" name="Int. J. Syst. Evol. Microbiol.">
        <title>The Global Catalogue of Microorganisms (GCM) 10K type strain sequencing project: providing services to taxonomists for standard genome sequencing and annotation.</title>
        <authorList>
            <consortium name="The Broad Institute Genomics Platform"/>
            <consortium name="The Broad Institute Genome Sequencing Center for Infectious Disease"/>
            <person name="Wu L."/>
            <person name="Ma J."/>
        </authorList>
    </citation>
    <scope>NUCLEOTIDE SEQUENCE [LARGE SCALE GENOMIC DNA]</scope>
    <source>
        <strain evidence="8">JCM 18542</strain>
    </source>
</reference>
<dbReference type="RefSeq" id="WP_345602483.1">
    <property type="nucleotide sequence ID" value="NZ_BAABKQ010000001.1"/>
</dbReference>
<evidence type="ECO:0000313" key="7">
    <source>
        <dbReference type="EMBL" id="GAA4818519.1"/>
    </source>
</evidence>
<dbReference type="Gene3D" id="3.40.190.10">
    <property type="entry name" value="Periplasmic binding protein-like II"/>
    <property type="match status" value="2"/>
</dbReference>
<proteinExistence type="inferred from homology"/>
<evidence type="ECO:0000256" key="2">
    <source>
        <dbReference type="ARBA" id="ARBA00006099"/>
    </source>
</evidence>
<comment type="similarity">
    <text evidence="2">Belongs to the prokaryotic sulfate-binding protein family.</text>
</comment>
<feature type="chain" id="PRO_5045275012" evidence="6">
    <location>
        <begin position="34"/>
        <end position="351"/>
    </location>
</feature>
<evidence type="ECO:0000256" key="5">
    <source>
        <dbReference type="ARBA" id="ARBA00022764"/>
    </source>
</evidence>
<evidence type="ECO:0000313" key="8">
    <source>
        <dbReference type="Proteomes" id="UP001500839"/>
    </source>
</evidence>
<keyword evidence="8" id="KW-1185">Reference proteome</keyword>
<gene>
    <name evidence="7" type="ORF">GCM10023353_27120</name>
</gene>
<dbReference type="InterPro" id="IPR005669">
    <property type="entry name" value="Thiosulph/SO4-bd"/>
</dbReference>
<protein>
    <submittedName>
        <fullName evidence="7">Sulfate ABC transporter substrate-binding protein</fullName>
    </submittedName>
</protein>
<sequence>MSLHRYGTVIGVGRRVVASMALVAATASTGACGAGDGDGASGSRDPGVPTELVLVAASLTEPGFDAVIEGFGGSEAGADLAVTAAYGASGDQSRKVAAGLPADAVAFAARPGMERVVRAGVVDPTWDADATHGVPAAGSVVVLVVRDGDSLGIDGWDDLLRPGVDAVVPDPRTSGAGMWSLLASYAAAGAADGDPEAGLGFVRALVAGHVADSPASAGAASDAFLDGTGDVLITVESEAKRLAGEGAPVHYTVPDATMRVAYPFAVSARSGHSGAARTFMNYLYSTEGQRLWARSGFRPVDPGVAAEFVGEFPRSVGLHTIEDLGGWETVEEELFDGDDGAITRIFDEAGE</sequence>
<evidence type="ECO:0000256" key="6">
    <source>
        <dbReference type="SAM" id="SignalP"/>
    </source>
</evidence>
<dbReference type="PANTHER" id="PTHR30368">
    <property type="entry name" value="SULFATE-BINDING PROTEIN"/>
    <property type="match status" value="1"/>
</dbReference>
<dbReference type="Pfam" id="PF13531">
    <property type="entry name" value="SBP_bac_11"/>
    <property type="match status" value="1"/>
</dbReference>
<keyword evidence="5" id="KW-0574">Periplasm</keyword>
<keyword evidence="4 6" id="KW-0732">Signal</keyword>
<feature type="signal peptide" evidence="6">
    <location>
        <begin position="1"/>
        <end position="33"/>
    </location>
</feature>
<dbReference type="PROSITE" id="PS51257">
    <property type="entry name" value="PROKAR_LIPOPROTEIN"/>
    <property type="match status" value="1"/>
</dbReference>
<dbReference type="PANTHER" id="PTHR30368:SF2">
    <property type="entry name" value="SULFATE-BINDING PROTEIN"/>
    <property type="match status" value="1"/>
</dbReference>
<evidence type="ECO:0000256" key="3">
    <source>
        <dbReference type="ARBA" id="ARBA00022448"/>
    </source>
</evidence>
<comment type="caution">
    <text evidence="7">The sequence shown here is derived from an EMBL/GenBank/DDBJ whole genome shotgun (WGS) entry which is preliminary data.</text>
</comment>
<keyword evidence="3" id="KW-0813">Transport</keyword>
<dbReference type="EMBL" id="BAABKQ010000001">
    <property type="protein sequence ID" value="GAA4818519.1"/>
    <property type="molecule type" value="Genomic_DNA"/>
</dbReference>
<organism evidence="7 8">
    <name type="scientific">Tomitella cavernea</name>
    <dbReference type="NCBI Taxonomy" id="1387982"/>
    <lineage>
        <taxon>Bacteria</taxon>
        <taxon>Bacillati</taxon>
        <taxon>Actinomycetota</taxon>
        <taxon>Actinomycetes</taxon>
        <taxon>Mycobacteriales</taxon>
        <taxon>Tomitella</taxon>
    </lineage>
</organism>
<evidence type="ECO:0000256" key="1">
    <source>
        <dbReference type="ARBA" id="ARBA00004418"/>
    </source>
</evidence>
<evidence type="ECO:0000256" key="4">
    <source>
        <dbReference type="ARBA" id="ARBA00022729"/>
    </source>
</evidence>
<dbReference type="SUPFAM" id="SSF53850">
    <property type="entry name" value="Periplasmic binding protein-like II"/>
    <property type="match status" value="1"/>
</dbReference>
<name>A0ABP9CUS2_9ACTN</name>
<comment type="subcellular location">
    <subcellularLocation>
        <location evidence="1">Periplasm</location>
    </subcellularLocation>
</comment>